<evidence type="ECO:0008006" key="4">
    <source>
        <dbReference type="Google" id="ProtNLM"/>
    </source>
</evidence>
<evidence type="ECO:0000313" key="2">
    <source>
        <dbReference type="EMBL" id="MFC3154080.1"/>
    </source>
</evidence>
<evidence type="ECO:0000256" key="1">
    <source>
        <dbReference type="SAM" id="MobiDB-lite"/>
    </source>
</evidence>
<reference evidence="3" key="1">
    <citation type="journal article" date="2019" name="Int. J. Syst. Evol. Microbiol.">
        <title>The Global Catalogue of Microorganisms (GCM) 10K type strain sequencing project: providing services to taxonomists for standard genome sequencing and annotation.</title>
        <authorList>
            <consortium name="The Broad Institute Genomics Platform"/>
            <consortium name="The Broad Institute Genome Sequencing Center for Infectious Disease"/>
            <person name="Wu L."/>
            <person name="Ma J."/>
        </authorList>
    </citation>
    <scope>NUCLEOTIDE SEQUENCE [LARGE SCALE GENOMIC DNA]</scope>
    <source>
        <strain evidence="3">KCTC 52141</strain>
    </source>
</reference>
<comment type="caution">
    <text evidence="2">The sequence shown here is derived from an EMBL/GenBank/DDBJ whole genome shotgun (WGS) entry which is preliminary data.</text>
</comment>
<proteinExistence type="predicted"/>
<dbReference type="EMBL" id="JBHRTL010000003">
    <property type="protein sequence ID" value="MFC3154080.1"/>
    <property type="molecule type" value="Genomic_DNA"/>
</dbReference>
<keyword evidence="3" id="KW-1185">Reference proteome</keyword>
<feature type="compositionally biased region" description="Polar residues" evidence="1">
    <location>
        <begin position="22"/>
        <end position="37"/>
    </location>
</feature>
<sequence length="153" mass="17133">MADKPETSDFTSAQERLGIAPSSPQINVDNANSTNNKEAPLSLAELLPFAGNEHDKNQPQHIPFNSIDYLQLIDWTGRAVRSEKRGAIDSDLPAILQRLNIHPNNWLNTCCHIEKNFGQAIGPATKITELCESLNQRWIHGISQCRQMYSPSR</sequence>
<organism evidence="2 3">
    <name type="scientific">Gilvimarinus japonicus</name>
    <dbReference type="NCBI Taxonomy" id="1796469"/>
    <lineage>
        <taxon>Bacteria</taxon>
        <taxon>Pseudomonadati</taxon>
        <taxon>Pseudomonadota</taxon>
        <taxon>Gammaproteobacteria</taxon>
        <taxon>Cellvibrionales</taxon>
        <taxon>Cellvibrionaceae</taxon>
        <taxon>Gilvimarinus</taxon>
    </lineage>
</organism>
<gene>
    <name evidence="2" type="ORF">ACFOEB_02625</name>
</gene>
<name>A0ABV7HJM1_9GAMM</name>
<protein>
    <recommendedName>
        <fullName evidence="4">Transposase</fullName>
    </recommendedName>
</protein>
<dbReference type="RefSeq" id="WP_382414174.1">
    <property type="nucleotide sequence ID" value="NZ_AP031500.1"/>
</dbReference>
<evidence type="ECO:0000313" key="3">
    <source>
        <dbReference type="Proteomes" id="UP001595548"/>
    </source>
</evidence>
<accession>A0ABV7HJM1</accession>
<dbReference type="Proteomes" id="UP001595548">
    <property type="component" value="Unassembled WGS sequence"/>
</dbReference>
<dbReference type="PANTHER" id="PTHR34322:SF2">
    <property type="entry name" value="TRANSPOSASE IS200-LIKE DOMAIN-CONTAINING PROTEIN"/>
    <property type="match status" value="1"/>
</dbReference>
<dbReference type="PANTHER" id="PTHR34322">
    <property type="entry name" value="TRANSPOSASE, Y1_TNP DOMAIN-CONTAINING"/>
    <property type="match status" value="1"/>
</dbReference>
<feature type="region of interest" description="Disordered" evidence="1">
    <location>
        <begin position="1"/>
        <end position="37"/>
    </location>
</feature>